<comment type="subunit">
    <text evidence="8">Homodimer. Component of the ER-mitochondria encounter structure (ERMES) or MDM complex, composed of MMM1, MDM10, MDM12 and MDM34. A MMM1 homodimer associates with one molecule of MDM12 on each side in a pairwise head-to-tail manner, and the SMP-LTD domains of MMM1 and MDM12 generate a continuous hydrophobic tunnel for phospholipid trafficking.</text>
</comment>
<evidence type="ECO:0000256" key="7">
    <source>
        <dbReference type="ARBA" id="ARBA00023136"/>
    </source>
</evidence>
<keyword evidence="4 8" id="KW-1133">Transmembrane helix</keyword>
<feature type="region of interest" description="Disordered" evidence="9">
    <location>
        <begin position="87"/>
        <end position="113"/>
    </location>
</feature>
<evidence type="ECO:0000256" key="3">
    <source>
        <dbReference type="ARBA" id="ARBA00022824"/>
    </source>
</evidence>
<feature type="topological domain" description="Lumenal" evidence="8">
    <location>
        <begin position="1"/>
        <end position="17"/>
    </location>
</feature>
<dbReference type="InterPro" id="IPR027537">
    <property type="entry name" value="Mmm1"/>
</dbReference>
<evidence type="ECO:0000313" key="13">
    <source>
        <dbReference type="Proteomes" id="UP001150925"/>
    </source>
</evidence>
<dbReference type="InterPro" id="IPR019411">
    <property type="entry name" value="MMM1_dom"/>
</dbReference>
<keyword evidence="1" id="KW-0813">Transport</keyword>
<dbReference type="GO" id="GO:0045040">
    <property type="term" value="P:protein insertion into mitochondrial outer membrane"/>
    <property type="evidence" value="ECO:0007669"/>
    <property type="project" value="UniProtKB-UniRule"/>
</dbReference>
<evidence type="ECO:0000256" key="5">
    <source>
        <dbReference type="ARBA" id="ARBA00023055"/>
    </source>
</evidence>
<dbReference type="GO" id="GO:1990456">
    <property type="term" value="P:mitochondrion-endoplasmic reticulum membrane tethering"/>
    <property type="evidence" value="ECO:0007669"/>
    <property type="project" value="TreeGrafter"/>
</dbReference>
<accession>A0A9W8E1Q3</accession>
<keyword evidence="3 8" id="KW-0256">Endoplasmic reticulum</keyword>
<dbReference type="GO" id="GO:0008289">
    <property type="term" value="F:lipid binding"/>
    <property type="evidence" value="ECO:0007669"/>
    <property type="project" value="UniProtKB-KW"/>
</dbReference>
<dbReference type="AlphaFoldDB" id="A0A9W8E1Q3"/>
<evidence type="ECO:0000256" key="1">
    <source>
        <dbReference type="ARBA" id="ARBA00022448"/>
    </source>
</evidence>
<dbReference type="OrthoDB" id="5599157at2759"/>
<feature type="compositionally biased region" description="Basic and acidic residues" evidence="9">
    <location>
        <begin position="89"/>
        <end position="98"/>
    </location>
</feature>
<dbReference type="PANTHER" id="PTHR13466:SF0">
    <property type="entry name" value="SMP-LTD DOMAIN-CONTAINING PROTEIN"/>
    <property type="match status" value="1"/>
</dbReference>
<dbReference type="Proteomes" id="UP001150925">
    <property type="component" value="Unassembled WGS sequence"/>
</dbReference>
<name>A0A9W8E1Q3_9FUNG</name>
<keyword evidence="5" id="KW-0445">Lipid transport</keyword>
<comment type="similarity">
    <text evidence="8">Belongs to the MMM1 family.</text>
</comment>
<dbReference type="GO" id="GO:0015914">
    <property type="term" value="P:phospholipid transport"/>
    <property type="evidence" value="ECO:0007669"/>
    <property type="project" value="TreeGrafter"/>
</dbReference>
<dbReference type="PANTHER" id="PTHR13466">
    <property type="entry name" value="TEX2 PROTEIN-RELATED"/>
    <property type="match status" value="1"/>
</dbReference>
<dbReference type="EMBL" id="JANBPY010001665">
    <property type="protein sequence ID" value="KAJ1959162.1"/>
    <property type="molecule type" value="Genomic_DNA"/>
</dbReference>
<dbReference type="Pfam" id="PF10296">
    <property type="entry name" value="MMM1"/>
    <property type="match status" value="2"/>
</dbReference>
<comment type="caution">
    <text evidence="12">The sequence shown here is derived from an EMBL/GenBank/DDBJ whole genome shotgun (WGS) entry which is preliminary data.</text>
</comment>
<evidence type="ECO:0000256" key="2">
    <source>
        <dbReference type="ARBA" id="ARBA00022692"/>
    </source>
</evidence>
<protein>
    <recommendedName>
        <fullName evidence="8">Maintenance of mitochondrial morphology protein 1</fullName>
    </recommendedName>
</protein>
<keyword evidence="2 8" id="KW-0812">Transmembrane</keyword>
<gene>
    <name evidence="8 12" type="primary">MMM1</name>
    <name evidence="12" type="ORF">IWQ62_004723</name>
</gene>
<keyword evidence="7 8" id="KW-0472">Membrane</keyword>
<evidence type="ECO:0000313" key="12">
    <source>
        <dbReference type="EMBL" id="KAJ1959162.1"/>
    </source>
</evidence>
<evidence type="ECO:0000256" key="8">
    <source>
        <dbReference type="HAMAP-Rule" id="MF_03103"/>
    </source>
</evidence>
<dbReference type="PROSITE" id="PS51847">
    <property type="entry name" value="SMP"/>
    <property type="match status" value="1"/>
</dbReference>
<comment type="function">
    <text evidence="8">Component of the ERMES/MDM complex, which serves as a molecular tether to connect the endoplasmic reticulum (ER) and mitochondria. Components of this complex are involved in the control of mitochondrial shape and protein biogenesis, and function in nonvesicular lipid trafficking between the ER and mitochondria. The MDM12-MMM1 subcomplex functions in the major beta-barrel assembly pathway that is responsible for biogenesis of all outer membrane beta-barrel proteins, and acts in a late step after the SAM complex. The MDM10-MDM12-MMM1 subcomplex further acts in the TOM40-specific pathway after the action of the MDM12-MMM1 complex. Essential for establishing and maintaining the structure of mitochondria and maintenance of mtDNA nucleoids.</text>
</comment>
<keyword evidence="13" id="KW-1185">Reference proteome</keyword>
<proteinExistence type="inferred from homology"/>
<reference evidence="12" key="1">
    <citation type="submission" date="2022-07" db="EMBL/GenBank/DDBJ databases">
        <title>Phylogenomic reconstructions and comparative analyses of Kickxellomycotina fungi.</title>
        <authorList>
            <person name="Reynolds N.K."/>
            <person name="Stajich J.E."/>
            <person name="Barry K."/>
            <person name="Grigoriev I.V."/>
            <person name="Crous P."/>
            <person name="Smith M.E."/>
        </authorList>
    </citation>
    <scope>NUCLEOTIDE SEQUENCE</scope>
    <source>
        <strain evidence="12">RSA 1196</strain>
    </source>
</reference>
<feature type="domain" description="SMP-LTD" evidence="11">
    <location>
        <begin position="133"/>
        <end position="326"/>
    </location>
</feature>
<organism evidence="12 13">
    <name type="scientific">Dispira parvispora</name>
    <dbReference type="NCBI Taxonomy" id="1520584"/>
    <lineage>
        <taxon>Eukaryota</taxon>
        <taxon>Fungi</taxon>
        <taxon>Fungi incertae sedis</taxon>
        <taxon>Zoopagomycota</taxon>
        <taxon>Kickxellomycotina</taxon>
        <taxon>Dimargaritomycetes</taxon>
        <taxon>Dimargaritales</taxon>
        <taxon>Dimargaritaceae</taxon>
        <taxon>Dispira</taxon>
    </lineage>
</organism>
<evidence type="ECO:0000256" key="4">
    <source>
        <dbReference type="ARBA" id="ARBA00022989"/>
    </source>
</evidence>
<dbReference type="HAMAP" id="MF_03103">
    <property type="entry name" value="Mmm1"/>
    <property type="match status" value="1"/>
</dbReference>
<sequence>MDNDPSTYYTSWRFAQGFILGQIFVIAVIIVVVRYFLFEDASSNFGSRRDGSGKRPVQRGTTHARISLMNTLSDIVSLRSGIRWFGTPHDSKGSDSGRHMNGPRETSDTTAHDPPHDLAGLFTALGLDDTQPHAESCQWVNLLVAHLFTRYRSNPSLHKRWIRRVTRWINDPIIRPAMLSSIHITGLQLGTAFPQLKQVKIIPQPAVGTVQWHCKVEFTDHVAVGLDTKILVNWPKPSLAALPISLLLSLTKFTGTVVLEFDPRDAMAICVSVLPEYQLELDTQSLIGHRAKVQNLPKVRDLIVGRVKAEFHKHLVSPAFKVIQLPTFVYDTPVSSARLGSKLATLADNPGTSAYRRPRPTSYQWVPE</sequence>
<comment type="subcellular location">
    <subcellularLocation>
        <location evidence="8">Endoplasmic reticulum membrane</location>
        <topology evidence="8">Single-pass type I membrane protein</topology>
    </subcellularLocation>
    <text evidence="8">The ERMES/MDM complex localizes to a few discrete foci (around 10 per single cell), that represent mitochondria-endoplasmic reticulum junctions. These foci are often found next to mtDNA nucleoids.</text>
</comment>
<dbReference type="GO" id="GO:0032865">
    <property type="term" value="C:ERMES complex"/>
    <property type="evidence" value="ECO:0007669"/>
    <property type="project" value="UniProtKB-UniRule"/>
</dbReference>
<evidence type="ECO:0000259" key="11">
    <source>
        <dbReference type="PROSITE" id="PS51847"/>
    </source>
</evidence>
<dbReference type="GO" id="GO:0005789">
    <property type="term" value="C:endoplasmic reticulum membrane"/>
    <property type="evidence" value="ECO:0007669"/>
    <property type="project" value="UniProtKB-SubCell"/>
</dbReference>
<evidence type="ECO:0000256" key="9">
    <source>
        <dbReference type="SAM" id="MobiDB-lite"/>
    </source>
</evidence>
<keyword evidence="6" id="KW-0446">Lipid-binding</keyword>
<evidence type="ECO:0000256" key="6">
    <source>
        <dbReference type="ARBA" id="ARBA00023121"/>
    </source>
</evidence>
<dbReference type="InterPro" id="IPR031468">
    <property type="entry name" value="SMP_LBD"/>
</dbReference>
<evidence type="ECO:0000256" key="10">
    <source>
        <dbReference type="SAM" id="Phobius"/>
    </source>
</evidence>
<feature type="transmembrane region" description="Helical" evidence="10">
    <location>
        <begin position="14"/>
        <end position="37"/>
    </location>
</feature>
<dbReference type="CDD" id="cd21671">
    <property type="entry name" value="SMP_Mmm1"/>
    <property type="match status" value="1"/>
</dbReference>
<feature type="topological domain" description="Cytoplasmic" evidence="8">
    <location>
        <begin position="39"/>
        <end position="368"/>
    </location>
</feature>